<keyword evidence="1" id="KW-0732">Signal</keyword>
<keyword evidence="3" id="KW-1185">Reference proteome</keyword>
<evidence type="ECO:0000313" key="3">
    <source>
        <dbReference type="Proteomes" id="UP001551329"/>
    </source>
</evidence>
<evidence type="ECO:0000313" key="2">
    <source>
        <dbReference type="EMBL" id="MEU7072326.1"/>
    </source>
</evidence>
<proteinExistence type="predicted"/>
<feature type="chain" id="PRO_5047340430" evidence="1">
    <location>
        <begin position="28"/>
        <end position="61"/>
    </location>
</feature>
<sequence length="61" mass="6073">MSALPRAAATVLVASLALLGGAATASAHPSAPAGVHQPADDGIEVEVEQTYLVVFGDMVLD</sequence>
<comment type="caution">
    <text evidence="2">The sequence shown here is derived from an EMBL/GenBank/DDBJ whole genome shotgun (WGS) entry which is preliminary data.</text>
</comment>
<feature type="signal peptide" evidence="1">
    <location>
        <begin position="1"/>
        <end position="27"/>
    </location>
</feature>
<organism evidence="2 3">
    <name type="scientific">Streptomyces narbonensis</name>
    <dbReference type="NCBI Taxonomy" id="67333"/>
    <lineage>
        <taxon>Bacteria</taxon>
        <taxon>Bacillati</taxon>
        <taxon>Actinomycetota</taxon>
        <taxon>Actinomycetes</taxon>
        <taxon>Kitasatosporales</taxon>
        <taxon>Streptomycetaceae</taxon>
        <taxon>Streptomyces</taxon>
    </lineage>
</organism>
<gene>
    <name evidence="2" type="ORF">AB0A88_19595</name>
</gene>
<dbReference type="EMBL" id="JBEZAE010000012">
    <property type="protein sequence ID" value="MEU7072326.1"/>
    <property type="molecule type" value="Genomic_DNA"/>
</dbReference>
<name>A0ABV3CC05_9ACTN</name>
<dbReference type="RefSeq" id="WP_358477627.1">
    <property type="nucleotide sequence ID" value="NZ_JBEZAE010000012.1"/>
</dbReference>
<evidence type="ECO:0000256" key="1">
    <source>
        <dbReference type="SAM" id="SignalP"/>
    </source>
</evidence>
<dbReference type="Proteomes" id="UP001551329">
    <property type="component" value="Unassembled WGS sequence"/>
</dbReference>
<accession>A0ABV3CC05</accession>
<protein>
    <submittedName>
        <fullName evidence="2">Uncharacterized protein</fullName>
    </submittedName>
</protein>
<reference evidence="2 3" key="1">
    <citation type="submission" date="2024-06" db="EMBL/GenBank/DDBJ databases">
        <title>The Natural Products Discovery Center: Release of the First 8490 Sequenced Strains for Exploring Actinobacteria Biosynthetic Diversity.</title>
        <authorList>
            <person name="Kalkreuter E."/>
            <person name="Kautsar S.A."/>
            <person name="Yang D."/>
            <person name="Bader C.D."/>
            <person name="Teijaro C.N."/>
            <person name="Fluegel L."/>
            <person name="Davis C.M."/>
            <person name="Simpson J.R."/>
            <person name="Lauterbach L."/>
            <person name="Steele A.D."/>
            <person name="Gui C."/>
            <person name="Meng S."/>
            <person name="Li G."/>
            <person name="Viehrig K."/>
            <person name="Ye F."/>
            <person name="Su P."/>
            <person name="Kiefer A.F."/>
            <person name="Nichols A."/>
            <person name="Cepeda A.J."/>
            <person name="Yan W."/>
            <person name="Fan B."/>
            <person name="Jiang Y."/>
            <person name="Adhikari A."/>
            <person name="Zheng C.-J."/>
            <person name="Schuster L."/>
            <person name="Cowan T.M."/>
            <person name="Smanski M.J."/>
            <person name="Chevrette M.G."/>
            <person name="De Carvalho L.P.S."/>
            <person name="Shen B."/>
        </authorList>
    </citation>
    <scope>NUCLEOTIDE SEQUENCE [LARGE SCALE GENOMIC DNA]</scope>
    <source>
        <strain evidence="2 3">NPDC045974</strain>
    </source>
</reference>